<comment type="caution">
    <text evidence="1">The sequence shown here is derived from an EMBL/GenBank/DDBJ whole genome shotgun (WGS) entry which is preliminary data.</text>
</comment>
<proteinExistence type="predicted"/>
<accession>A0ACB8B1N4</accession>
<sequence>MHASSSAILLRMWRGSNEEGWTSREHDHDDSRELQADTEEEFVLRYNNCLDEFSATVGAYANASIAAGDRVAQHVVNLSFQMGHTIMDSASWVLRPRPPKKRLKAIQFHNFSYNPYAGEFSNANELSIGQRGFLTIIPNEVKAFLRQPEQLYITQAIGLDHSYFGRTILLLEHRIKRAQISELRGYTGRMPRIHHKTYRTHQGDRHYSKHDEYQILYSEVLHSEFGVAGPSSQSASSLLGQGGGLPATGSIRVGVWWIRHAAGGAYVECGFLEDQMSWFGQLVWRLLRQLQELSKLTFATEGFVGIPLGSMGWASWVLHRMLTCGKRQEASEGAVAL</sequence>
<reference evidence="1" key="1">
    <citation type="journal article" date="2021" name="New Phytol.">
        <title>Evolutionary innovations through gain and loss of genes in the ectomycorrhizal Boletales.</title>
        <authorList>
            <person name="Wu G."/>
            <person name="Miyauchi S."/>
            <person name="Morin E."/>
            <person name="Kuo A."/>
            <person name="Drula E."/>
            <person name="Varga T."/>
            <person name="Kohler A."/>
            <person name="Feng B."/>
            <person name="Cao Y."/>
            <person name="Lipzen A."/>
            <person name="Daum C."/>
            <person name="Hundley H."/>
            <person name="Pangilinan J."/>
            <person name="Johnson J."/>
            <person name="Barry K."/>
            <person name="LaButti K."/>
            <person name="Ng V."/>
            <person name="Ahrendt S."/>
            <person name="Min B."/>
            <person name="Choi I.G."/>
            <person name="Park H."/>
            <person name="Plett J.M."/>
            <person name="Magnuson J."/>
            <person name="Spatafora J.W."/>
            <person name="Nagy L.G."/>
            <person name="Henrissat B."/>
            <person name="Grigoriev I.V."/>
            <person name="Yang Z.L."/>
            <person name="Xu J."/>
            <person name="Martin F.M."/>
        </authorList>
    </citation>
    <scope>NUCLEOTIDE SEQUENCE</scope>
    <source>
        <strain evidence="1">KUC20120723A-06</strain>
    </source>
</reference>
<protein>
    <submittedName>
        <fullName evidence="1">Uncharacterized protein</fullName>
    </submittedName>
</protein>
<evidence type="ECO:0000313" key="1">
    <source>
        <dbReference type="EMBL" id="KAH7918617.1"/>
    </source>
</evidence>
<name>A0ACB8B1N4_9AGAM</name>
<evidence type="ECO:0000313" key="2">
    <source>
        <dbReference type="Proteomes" id="UP000790709"/>
    </source>
</evidence>
<keyword evidence="2" id="KW-1185">Reference proteome</keyword>
<dbReference type="EMBL" id="MU266758">
    <property type="protein sequence ID" value="KAH7918617.1"/>
    <property type="molecule type" value="Genomic_DNA"/>
</dbReference>
<dbReference type="Proteomes" id="UP000790709">
    <property type="component" value="Unassembled WGS sequence"/>
</dbReference>
<organism evidence="1 2">
    <name type="scientific">Leucogyrophana mollusca</name>
    <dbReference type="NCBI Taxonomy" id="85980"/>
    <lineage>
        <taxon>Eukaryota</taxon>
        <taxon>Fungi</taxon>
        <taxon>Dikarya</taxon>
        <taxon>Basidiomycota</taxon>
        <taxon>Agaricomycotina</taxon>
        <taxon>Agaricomycetes</taxon>
        <taxon>Agaricomycetidae</taxon>
        <taxon>Boletales</taxon>
        <taxon>Boletales incertae sedis</taxon>
        <taxon>Leucogyrophana</taxon>
    </lineage>
</organism>
<gene>
    <name evidence="1" type="ORF">BV22DRAFT_1123670</name>
</gene>